<dbReference type="OrthoDB" id="2286436at2759"/>
<name>A0A1C7N6W7_9FUNG</name>
<keyword evidence="1" id="KW-0472">Membrane</keyword>
<dbReference type="InParanoid" id="A0A1C7N6W7"/>
<keyword evidence="1" id="KW-1133">Transmembrane helix</keyword>
<dbReference type="Proteomes" id="UP000093000">
    <property type="component" value="Unassembled WGS sequence"/>
</dbReference>
<keyword evidence="1" id="KW-0812">Transmembrane</keyword>
<sequence length="104" mass="11470">MNKTILSNESSSSLIHRLYLNERQLRTMVVILSLAGGLALSFLLGVIILICWYSQRQKDSPQKKITIIPTLTPPLSCLPEPSAPSAKEIDLCQCVPPPAYSPIH</sequence>
<protein>
    <submittedName>
        <fullName evidence="2">Uncharacterized protein</fullName>
    </submittedName>
</protein>
<evidence type="ECO:0000313" key="3">
    <source>
        <dbReference type="Proteomes" id="UP000093000"/>
    </source>
</evidence>
<dbReference type="AlphaFoldDB" id="A0A1C7N6W7"/>
<evidence type="ECO:0000313" key="2">
    <source>
        <dbReference type="EMBL" id="OBZ84822.1"/>
    </source>
</evidence>
<feature type="transmembrane region" description="Helical" evidence="1">
    <location>
        <begin position="28"/>
        <end position="53"/>
    </location>
</feature>
<evidence type="ECO:0000256" key="1">
    <source>
        <dbReference type="SAM" id="Phobius"/>
    </source>
</evidence>
<accession>A0A1C7N6W7</accession>
<keyword evidence="3" id="KW-1185">Reference proteome</keyword>
<proteinExistence type="predicted"/>
<dbReference type="EMBL" id="LUGH01000465">
    <property type="protein sequence ID" value="OBZ84822.1"/>
    <property type="molecule type" value="Genomic_DNA"/>
</dbReference>
<organism evidence="2 3">
    <name type="scientific">Choanephora cucurbitarum</name>
    <dbReference type="NCBI Taxonomy" id="101091"/>
    <lineage>
        <taxon>Eukaryota</taxon>
        <taxon>Fungi</taxon>
        <taxon>Fungi incertae sedis</taxon>
        <taxon>Mucoromycota</taxon>
        <taxon>Mucoromycotina</taxon>
        <taxon>Mucoromycetes</taxon>
        <taxon>Mucorales</taxon>
        <taxon>Mucorineae</taxon>
        <taxon>Choanephoraceae</taxon>
        <taxon>Choanephoroideae</taxon>
        <taxon>Choanephora</taxon>
    </lineage>
</organism>
<comment type="caution">
    <text evidence="2">The sequence shown here is derived from an EMBL/GenBank/DDBJ whole genome shotgun (WGS) entry which is preliminary data.</text>
</comment>
<reference evidence="2 3" key="1">
    <citation type="submission" date="2016-03" db="EMBL/GenBank/DDBJ databases">
        <title>Choanephora cucurbitarum.</title>
        <authorList>
            <person name="Min B."/>
            <person name="Park H."/>
            <person name="Park J.-H."/>
            <person name="Shin H.-D."/>
            <person name="Choi I.-G."/>
        </authorList>
    </citation>
    <scope>NUCLEOTIDE SEQUENCE [LARGE SCALE GENOMIC DNA]</scope>
    <source>
        <strain evidence="2 3">KUS-F28377</strain>
    </source>
</reference>
<gene>
    <name evidence="2" type="ORF">A0J61_07124</name>
</gene>